<evidence type="ECO:0000259" key="2">
    <source>
        <dbReference type="PROSITE" id="PS50405"/>
    </source>
</evidence>
<evidence type="ECO:0000313" key="4">
    <source>
        <dbReference type="Proteomes" id="UP000037046"/>
    </source>
</evidence>
<dbReference type="InterPro" id="IPR040079">
    <property type="entry name" value="Glutathione_S-Trfase"/>
</dbReference>
<keyword evidence="4" id="KW-1185">Reference proteome</keyword>
<dbReference type="EC" id="2.5.1.18" evidence="3"/>
<dbReference type="RefSeq" id="WP_050663921.1">
    <property type="nucleotide sequence ID" value="NZ_CP118494.1"/>
</dbReference>
<dbReference type="OrthoDB" id="5740960at2"/>
<dbReference type="PROSITE" id="PS50404">
    <property type="entry name" value="GST_NTER"/>
    <property type="match status" value="1"/>
</dbReference>
<dbReference type="InterPro" id="IPR036282">
    <property type="entry name" value="Glutathione-S-Trfase_C_sf"/>
</dbReference>
<dbReference type="PATRIC" id="fig|74031.6.peg.3133"/>
<organism evidence="3 4">
    <name type="scientific">Roseovarius tolerans</name>
    <dbReference type="NCBI Taxonomy" id="74031"/>
    <lineage>
        <taxon>Bacteria</taxon>
        <taxon>Pseudomonadati</taxon>
        <taxon>Pseudomonadota</taxon>
        <taxon>Alphaproteobacteria</taxon>
        <taxon>Rhodobacterales</taxon>
        <taxon>Roseobacteraceae</taxon>
        <taxon>Roseovarius</taxon>
    </lineage>
</organism>
<keyword evidence="3" id="KW-0808">Transferase</keyword>
<dbReference type="AlphaFoldDB" id="A0A0L6CRG7"/>
<name>A0A0L6CRG7_9RHOB</name>
<dbReference type="STRING" id="74031.SAMN04488077_10238"/>
<sequence>MIILHHVPLARSLRVLWLLEELGLDYELRYYSIRDGSMRSPEFLALSPAGRVPVLEHEGAVWVESAAIVQMLCETYPDAGLMPPPGHPERARFMEMLSLSETVGCLLENLNLNQVFLRPPARPSPTVVKLLNARLRAVLAAMEARLEGDHLLASGFSAADIMFVYGFELARYYVDLDAYPRLMAYWDRLRARPGYQRAKARDGEQDIYAQAFYPVPEE</sequence>
<dbReference type="GO" id="GO:0004364">
    <property type="term" value="F:glutathione transferase activity"/>
    <property type="evidence" value="ECO:0007669"/>
    <property type="project" value="UniProtKB-EC"/>
</dbReference>
<dbReference type="PANTHER" id="PTHR44051">
    <property type="entry name" value="GLUTATHIONE S-TRANSFERASE-RELATED"/>
    <property type="match status" value="1"/>
</dbReference>
<dbReference type="Gene3D" id="3.40.30.10">
    <property type="entry name" value="Glutaredoxin"/>
    <property type="match status" value="1"/>
</dbReference>
<dbReference type="EMBL" id="LGVV01000055">
    <property type="protein sequence ID" value="KNX40364.1"/>
    <property type="molecule type" value="Genomic_DNA"/>
</dbReference>
<dbReference type="Gene3D" id="1.20.1050.10">
    <property type="match status" value="1"/>
</dbReference>
<dbReference type="SFLD" id="SFLDG00358">
    <property type="entry name" value="Main_(cytGST)"/>
    <property type="match status" value="1"/>
</dbReference>
<feature type="domain" description="GST C-terminal" evidence="2">
    <location>
        <begin position="86"/>
        <end position="215"/>
    </location>
</feature>
<evidence type="ECO:0000313" key="3">
    <source>
        <dbReference type="EMBL" id="KNX40364.1"/>
    </source>
</evidence>
<dbReference type="Pfam" id="PF13409">
    <property type="entry name" value="GST_N_2"/>
    <property type="match status" value="1"/>
</dbReference>
<dbReference type="SFLD" id="SFLDS00019">
    <property type="entry name" value="Glutathione_Transferase_(cytos"/>
    <property type="match status" value="1"/>
</dbReference>
<accession>A0A0L6CRG7</accession>
<dbReference type="SUPFAM" id="SSF52833">
    <property type="entry name" value="Thioredoxin-like"/>
    <property type="match status" value="1"/>
</dbReference>
<evidence type="ECO:0000259" key="1">
    <source>
        <dbReference type="PROSITE" id="PS50404"/>
    </source>
</evidence>
<comment type="caution">
    <text evidence="3">The sequence shown here is derived from an EMBL/GenBank/DDBJ whole genome shotgun (WGS) entry which is preliminary data.</text>
</comment>
<dbReference type="SUPFAM" id="SSF47616">
    <property type="entry name" value="GST C-terminal domain-like"/>
    <property type="match status" value="1"/>
</dbReference>
<dbReference type="PROSITE" id="PS50405">
    <property type="entry name" value="GST_CTER"/>
    <property type="match status" value="1"/>
</dbReference>
<dbReference type="Proteomes" id="UP000037046">
    <property type="component" value="Unassembled WGS sequence"/>
</dbReference>
<dbReference type="SFLD" id="SFLDG01150">
    <property type="entry name" value="Main.1:_Beta-like"/>
    <property type="match status" value="1"/>
</dbReference>
<dbReference type="Pfam" id="PF00043">
    <property type="entry name" value="GST_C"/>
    <property type="match status" value="1"/>
</dbReference>
<dbReference type="InterPro" id="IPR004045">
    <property type="entry name" value="Glutathione_S-Trfase_N"/>
</dbReference>
<protein>
    <submittedName>
        <fullName evidence="3">Glutathione S-transferase GST-6.0</fullName>
        <ecNumber evidence="3">2.5.1.18</ecNumber>
    </submittedName>
</protein>
<feature type="domain" description="GST N-terminal" evidence="1">
    <location>
        <begin position="1"/>
        <end position="80"/>
    </location>
</feature>
<dbReference type="InterPro" id="IPR004046">
    <property type="entry name" value="GST_C"/>
</dbReference>
<proteinExistence type="predicted"/>
<reference evidence="4" key="1">
    <citation type="submission" date="2015-07" db="EMBL/GenBank/DDBJ databases">
        <title>Draft Genome Sequence of Roseovarius tolerans EL-164, a producer of N-Acylated Alanine Methyl Esters (NAMEs).</title>
        <authorList>
            <person name="Voget S."/>
            <person name="Bruns H."/>
            <person name="Wagner-Doebler I."/>
            <person name="Schulz S."/>
            <person name="Daniel R."/>
        </authorList>
    </citation>
    <scope>NUCLEOTIDE SEQUENCE [LARGE SCALE GENOMIC DNA]</scope>
    <source>
        <strain evidence="4">EL-164</strain>
    </source>
</reference>
<gene>
    <name evidence="3" type="primary">gstB_1</name>
    <name evidence="3" type="ORF">ROTO_30690</name>
</gene>
<dbReference type="InterPro" id="IPR010987">
    <property type="entry name" value="Glutathione-S-Trfase_C-like"/>
</dbReference>
<dbReference type="PANTHER" id="PTHR44051:SF8">
    <property type="entry name" value="GLUTATHIONE S-TRANSFERASE GSTA"/>
    <property type="match status" value="1"/>
</dbReference>
<dbReference type="InterPro" id="IPR036249">
    <property type="entry name" value="Thioredoxin-like_sf"/>
</dbReference>
<dbReference type="CDD" id="cd03046">
    <property type="entry name" value="GST_N_GTT1_like"/>
    <property type="match status" value="1"/>
</dbReference>